<dbReference type="VEuPathDB" id="FungiDB:EYZ11_003943"/>
<dbReference type="EMBL" id="SOSA01000107">
    <property type="protein sequence ID" value="THC96603.1"/>
    <property type="molecule type" value="Genomic_DNA"/>
</dbReference>
<sequence>MVDYSTLIKDVSNEAFPDFLLKLGGILEQFAVTRLRREKKESLGNARLCENSIFRSIVLC</sequence>
<dbReference type="Proteomes" id="UP000308092">
    <property type="component" value="Unassembled WGS sequence"/>
</dbReference>
<evidence type="ECO:0000313" key="1">
    <source>
        <dbReference type="EMBL" id="THC96603.1"/>
    </source>
</evidence>
<gene>
    <name evidence="1" type="ORF">EYZ11_003943</name>
</gene>
<proteinExistence type="predicted"/>
<name>A0A4S3JM90_9EURO</name>
<organism evidence="1 2">
    <name type="scientific">Aspergillus tanneri</name>
    <dbReference type="NCBI Taxonomy" id="1220188"/>
    <lineage>
        <taxon>Eukaryota</taxon>
        <taxon>Fungi</taxon>
        <taxon>Dikarya</taxon>
        <taxon>Ascomycota</taxon>
        <taxon>Pezizomycotina</taxon>
        <taxon>Eurotiomycetes</taxon>
        <taxon>Eurotiomycetidae</taxon>
        <taxon>Eurotiales</taxon>
        <taxon>Aspergillaceae</taxon>
        <taxon>Aspergillus</taxon>
        <taxon>Aspergillus subgen. Circumdati</taxon>
    </lineage>
</organism>
<reference evidence="1 2" key="1">
    <citation type="submission" date="2019-03" db="EMBL/GenBank/DDBJ databases">
        <title>The genome sequence of a newly discovered highly antifungal drug resistant Aspergillus species, Aspergillus tanneri NIH 1004.</title>
        <authorList>
            <person name="Mounaud S."/>
            <person name="Singh I."/>
            <person name="Joardar V."/>
            <person name="Pakala S."/>
            <person name="Pakala S."/>
            <person name="Venepally P."/>
            <person name="Hoover J."/>
            <person name="Nierman W."/>
            <person name="Chung J."/>
            <person name="Losada L."/>
        </authorList>
    </citation>
    <scope>NUCLEOTIDE SEQUENCE [LARGE SCALE GENOMIC DNA]</scope>
    <source>
        <strain evidence="1 2">NIH1004</strain>
    </source>
</reference>
<dbReference type="AlphaFoldDB" id="A0A4S3JM90"/>
<keyword evidence="2" id="KW-1185">Reference proteome</keyword>
<evidence type="ECO:0000313" key="2">
    <source>
        <dbReference type="Proteomes" id="UP000308092"/>
    </source>
</evidence>
<accession>A0A4S3JM90</accession>
<comment type="caution">
    <text evidence="1">The sequence shown here is derived from an EMBL/GenBank/DDBJ whole genome shotgun (WGS) entry which is preliminary data.</text>
</comment>
<protein>
    <submittedName>
        <fullName evidence="1">Uncharacterized protein</fullName>
    </submittedName>
</protein>